<keyword evidence="1" id="KW-0812">Transmembrane</keyword>
<accession>A0A4Z0C7K6</accession>
<reference evidence="2 3" key="1">
    <citation type="submission" date="2019-03" db="EMBL/GenBank/DDBJ databases">
        <title>Ramlibacter sp. 18x22-1, whole genome shotgun sequence.</title>
        <authorList>
            <person name="Zhang X."/>
            <person name="Feng G."/>
            <person name="Zhu H."/>
        </authorList>
    </citation>
    <scope>NUCLEOTIDE SEQUENCE [LARGE SCALE GENOMIC DNA]</scope>
    <source>
        <strain evidence="2 3">18x22-1</strain>
    </source>
</reference>
<comment type="caution">
    <text evidence="2">The sequence shown here is derived from an EMBL/GenBank/DDBJ whole genome shotgun (WGS) entry which is preliminary data.</text>
</comment>
<proteinExistence type="predicted"/>
<dbReference type="OrthoDB" id="5773092at2"/>
<dbReference type="Proteomes" id="UP000297839">
    <property type="component" value="Unassembled WGS sequence"/>
</dbReference>
<evidence type="ECO:0000256" key="1">
    <source>
        <dbReference type="SAM" id="Phobius"/>
    </source>
</evidence>
<organism evidence="2 3">
    <name type="scientific">Ramlibacter humi</name>
    <dbReference type="NCBI Taxonomy" id="2530451"/>
    <lineage>
        <taxon>Bacteria</taxon>
        <taxon>Pseudomonadati</taxon>
        <taxon>Pseudomonadota</taxon>
        <taxon>Betaproteobacteria</taxon>
        <taxon>Burkholderiales</taxon>
        <taxon>Comamonadaceae</taxon>
        <taxon>Ramlibacter</taxon>
    </lineage>
</organism>
<evidence type="ECO:0008006" key="4">
    <source>
        <dbReference type="Google" id="ProtNLM"/>
    </source>
</evidence>
<feature type="transmembrane region" description="Helical" evidence="1">
    <location>
        <begin position="48"/>
        <end position="68"/>
    </location>
</feature>
<dbReference type="AlphaFoldDB" id="A0A4Z0C7K6"/>
<sequence>MNALRITAVVLIIGGLLAVFYGGFSYTQEHTAMKVGPLELKVEERKDVNVPLWAGIAAIVGGGVLLLAGGRRK</sequence>
<name>A0A4Z0C7K6_9BURK</name>
<dbReference type="EMBL" id="SMLK01000001">
    <property type="protein sequence ID" value="TFZ07646.1"/>
    <property type="molecule type" value="Genomic_DNA"/>
</dbReference>
<feature type="transmembrane region" description="Helical" evidence="1">
    <location>
        <begin position="7"/>
        <end position="28"/>
    </location>
</feature>
<dbReference type="RefSeq" id="WP_135247583.1">
    <property type="nucleotide sequence ID" value="NZ_SMLK01000001.1"/>
</dbReference>
<keyword evidence="1" id="KW-0472">Membrane</keyword>
<keyword evidence="1" id="KW-1133">Transmembrane helix</keyword>
<protein>
    <recommendedName>
        <fullName evidence="4">DUF3185 domain-containing protein</fullName>
    </recommendedName>
</protein>
<evidence type="ECO:0000313" key="2">
    <source>
        <dbReference type="EMBL" id="TFZ07646.1"/>
    </source>
</evidence>
<evidence type="ECO:0000313" key="3">
    <source>
        <dbReference type="Proteomes" id="UP000297839"/>
    </source>
</evidence>
<keyword evidence="3" id="KW-1185">Reference proteome</keyword>
<gene>
    <name evidence="2" type="ORF">EZ216_00315</name>
</gene>